<feature type="region of interest" description="Disordered" evidence="1">
    <location>
        <begin position="222"/>
        <end position="258"/>
    </location>
</feature>
<dbReference type="EMBL" id="JAPFFF010000024">
    <property type="protein sequence ID" value="KAK8850269.1"/>
    <property type="molecule type" value="Genomic_DNA"/>
</dbReference>
<evidence type="ECO:0000313" key="3">
    <source>
        <dbReference type="Proteomes" id="UP001470230"/>
    </source>
</evidence>
<feature type="compositionally biased region" description="Basic residues" evidence="1">
    <location>
        <begin position="381"/>
        <end position="391"/>
    </location>
</feature>
<keyword evidence="3" id="KW-1185">Reference proteome</keyword>
<proteinExistence type="predicted"/>
<feature type="compositionally biased region" description="Polar residues" evidence="1">
    <location>
        <begin position="230"/>
        <end position="245"/>
    </location>
</feature>
<evidence type="ECO:0000313" key="2">
    <source>
        <dbReference type="EMBL" id="KAK8850269.1"/>
    </source>
</evidence>
<accession>A0ABR2HPD1</accession>
<feature type="compositionally biased region" description="Low complexity" evidence="1">
    <location>
        <begin position="119"/>
        <end position="129"/>
    </location>
</feature>
<gene>
    <name evidence="2" type="ORF">M9Y10_018397</name>
</gene>
<name>A0ABR2HPD1_9EUKA</name>
<feature type="region of interest" description="Disordered" evidence="1">
    <location>
        <begin position="274"/>
        <end position="391"/>
    </location>
</feature>
<sequence>MQENELLKEIVFMIRGSDLPSEEEIKQMTFEEKGKLELEQEQIIKIFRQQALLDIWELKIKISRLLIEAKELREQIIQKKLIPNSLKLIVNTPVKKGNNSNENIEDDQEYNISNKKRNNPANNQNTNSNKKTKKDDIELRKNKDEIENREIDFKPKKMKIQINSRIRDISEYNEDQNDTEIKYFEEIRNPQEKPKYKIRNLVQRKSKLDSLFLRTSEVVNTKTRRKTNREQATTAQMGQTLQSPPHRTPKYPFNVQPTENMANKKSTNLVSSLNPKVLLDPNNPINISTKDKNSNFNTHLNLNAKNKNDEKLTNSSQKVKNKTKNTTKNDNNNHSKSKTAKDAPEDINIKKSKEMKQRPTPKETYLTEKKVKKETANNKTSNKKVKQISKK</sequence>
<feature type="compositionally biased region" description="Basic and acidic residues" evidence="1">
    <location>
        <begin position="339"/>
        <end position="376"/>
    </location>
</feature>
<feature type="region of interest" description="Disordered" evidence="1">
    <location>
        <begin position="93"/>
        <end position="141"/>
    </location>
</feature>
<dbReference type="Proteomes" id="UP001470230">
    <property type="component" value="Unassembled WGS sequence"/>
</dbReference>
<comment type="caution">
    <text evidence="2">The sequence shown here is derived from an EMBL/GenBank/DDBJ whole genome shotgun (WGS) entry which is preliminary data.</text>
</comment>
<evidence type="ECO:0000256" key="1">
    <source>
        <dbReference type="SAM" id="MobiDB-lite"/>
    </source>
</evidence>
<feature type="compositionally biased region" description="Polar residues" evidence="1">
    <location>
        <begin position="283"/>
        <end position="305"/>
    </location>
</feature>
<reference evidence="2 3" key="1">
    <citation type="submission" date="2024-04" db="EMBL/GenBank/DDBJ databases">
        <title>Tritrichomonas musculus Genome.</title>
        <authorList>
            <person name="Alves-Ferreira E."/>
            <person name="Grigg M."/>
            <person name="Lorenzi H."/>
            <person name="Galac M."/>
        </authorList>
    </citation>
    <scope>NUCLEOTIDE SEQUENCE [LARGE SCALE GENOMIC DNA]</scope>
    <source>
        <strain evidence="2 3">EAF2021</strain>
    </source>
</reference>
<organism evidence="2 3">
    <name type="scientific">Tritrichomonas musculus</name>
    <dbReference type="NCBI Taxonomy" id="1915356"/>
    <lineage>
        <taxon>Eukaryota</taxon>
        <taxon>Metamonada</taxon>
        <taxon>Parabasalia</taxon>
        <taxon>Tritrichomonadida</taxon>
        <taxon>Tritrichomonadidae</taxon>
        <taxon>Tritrichomonas</taxon>
    </lineage>
</organism>
<protein>
    <submittedName>
        <fullName evidence="2">Uncharacterized protein</fullName>
    </submittedName>
</protein>